<reference evidence="1" key="1">
    <citation type="submission" date="2020-10" db="EMBL/GenBank/DDBJ databases">
        <authorList>
            <person name="Gilroy R."/>
        </authorList>
    </citation>
    <scope>NUCLEOTIDE SEQUENCE</scope>
    <source>
        <strain evidence="1">ChiW25-3613</strain>
    </source>
</reference>
<dbReference type="InterPro" id="IPR007487">
    <property type="entry name" value="ABC_transpt-TYRBP-like"/>
</dbReference>
<evidence type="ECO:0000313" key="2">
    <source>
        <dbReference type="Proteomes" id="UP000824179"/>
    </source>
</evidence>
<protein>
    <submittedName>
        <fullName evidence="1">ABC transporter substrate-binding protein</fullName>
    </submittedName>
</protein>
<dbReference type="InterPro" id="IPR028082">
    <property type="entry name" value="Peripla_BP_I"/>
</dbReference>
<dbReference type="AlphaFoldDB" id="A0A9D1AGX0"/>
<organism evidence="1 2">
    <name type="scientific">Candidatus Coproplasma stercoripullorum</name>
    <dbReference type="NCBI Taxonomy" id="2840751"/>
    <lineage>
        <taxon>Bacteria</taxon>
        <taxon>Bacillati</taxon>
        <taxon>Bacillota</taxon>
        <taxon>Clostridia</taxon>
        <taxon>Eubacteriales</taxon>
        <taxon>Candidatus Coproplasma</taxon>
    </lineage>
</organism>
<proteinExistence type="predicted"/>
<name>A0A9D1AGX0_9FIRM</name>
<evidence type="ECO:0000313" key="1">
    <source>
        <dbReference type="EMBL" id="HIR40010.1"/>
    </source>
</evidence>
<dbReference type="Pfam" id="PF04392">
    <property type="entry name" value="ABC_sub_bind"/>
    <property type="match status" value="1"/>
</dbReference>
<sequence>MHKGIKSLAATVAVFGVCIVALGFVPSQSAGYDYTVGIIQLVRHDALDAATEGFTDRLTELMGEVGKTIKIDYQNAQNDTVNCSVIANNFVAKEYDLIMSNATAALQAAYNATENIPVLGTSVTVYDVALSLDDYVAEEGTRTNVSGTSDLAPLSEQAQMIRELVPDARKVGLLYCSAEPNSRFQVDEMVKSLEAMDMGYECTLYSFSDSNDLQSVVQRMAAESEVIYLPTDNTVASNTALIDNVCRPLGIPIIAGEEGICSGCGIATLSISYYNLGVITAEMAAEILLEGADVSTMPVRYDENPVRKYNAEICEELGITIPEGYAPIE</sequence>
<dbReference type="EMBL" id="DVHB01000112">
    <property type="protein sequence ID" value="HIR40010.1"/>
    <property type="molecule type" value="Genomic_DNA"/>
</dbReference>
<accession>A0A9D1AGX0</accession>
<dbReference type="PANTHER" id="PTHR35271:SF1">
    <property type="entry name" value="ABC TRANSPORTER, SUBSTRATE-BINDING LIPOPROTEIN"/>
    <property type="match status" value="1"/>
</dbReference>
<dbReference type="PANTHER" id="PTHR35271">
    <property type="entry name" value="ABC TRANSPORTER, SUBSTRATE-BINDING LIPOPROTEIN-RELATED"/>
    <property type="match status" value="1"/>
</dbReference>
<dbReference type="SUPFAM" id="SSF53822">
    <property type="entry name" value="Periplasmic binding protein-like I"/>
    <property type="match status" value="1"/>
</dbReference>
<reference evidence="1" key="2">
    <citation type="journal article" date="2021" name="PeerJ">
        <title>Extensive microbial diversity within the chicken gut microbiome revealed by metagenomics and culture.</title>
        <authorList>
            <person name="Gilroy R."/>
            <person name="Ravi A."/>
            <person name="Getino M."/>
            <person name="Pursley I."/>
            <person name="Horton D.L."/>
            <person name="Alikhan N.F."/>
            <person name="Baker D."/>
            <person name="Gharbi K."/>
            <person name="Hall N."/>
            <person name="Watson M."/>
            <person name="Adriaenssens E.M."/>
            <person name="Foster-Nyarko E."/>
            <person name="Jarju S."/>
            <person name="Secka A."/>
            <person name="Antonio M."/>
            <person name="Oren A."/>
            <person name="Chaudhuri R.R."/>
            <person name="La Ragione R."/>
            <person name="Hildebrand F."/>
            <person name="Pallen M.J."/>
        </authorList>
    </citation>
    <scope>NUCLEOTIDE SEQUENCE</scope>
    <source>
        <strain evidence="1">ChiW25-3613</strain>
    </source>
</reference>
<dbReference type="CDD" id="cd06325">
    <property type="entry name" value="PBP1_ABC_unchar_transporter"/>
    <property type="match status" value="1"/>
</dbReference>
<dbReference type="Proteomes" id="UP000824179">
    <property type="component" value="Unassembled WGS sequence"/>
</dbReference>
<gene>
    <name evidence="1" type="ORF">IAB90_06485</name>
</gene>
<dbReference type="Gene3D" id="3.40.50.2300">
    <property type="match status" value="2"/>
</dbReference>
<comment type="caution">
    <text evidence="1">The sequence shown here is derived from an EMBL/GenBank/DDBJ whole genome shotgun (WGS) entry which is preliminary data.</text>
</comment>